<keyword evidence="3 8" id="KW-0479">Metal-binding</keyword>
<dbReference type="GO" id="GO:0020037">
    <property type="term" value="F:heme binding"/>
    <property type="evidence" value="ECO:0007669"/>
    <property type="project" value="InterPro"/>
</dbReference>
<keyword evidence="7" id="KW-0472">Membrane</keyword>
<feature type="domain" description="PKD" evidence="10">
    <location>
        <begin position="472"/>
        <end position="542"/>
    </location>
</feature>
<feature type="domain" description="Cytochrome c" evidence="12">
    <location>
        <begin position="751"/>
        <end position="837"/>
    </location>
</feature>
<gene>
    <name evidence="13" type="ORF">IPN91_12325</name>
</gene>
<protein>
    <submittedName>
        <fullName evidence="13">PKD domain-containing protein</fullName>
    </submittedName>
</protein>
<feature type="domain" description="PKD" evidence="10">
    <location>
        <begin position="566"/>
        <end position="636"/>
    </location>
</feature>
<dbReference type="Gene3D" id="2.120.10.30">
    <property type="entry name" value="TolB, C-terminal domain"/>
    <property type="match status" value="2"/>
</dbReference>
<dbReference type="GO" id="GO:0005261">
    <property type="term" value="F:monoatomic cation channel activity"/>
    <property type="evidence" value="ECO:0007669"/>
    <property type="project" value="TreeGrafter"/>
</dbReference>
<dbReference type="AlphaFoldDB" id="A0A936F3E6"/>
<reference evidence="13 14" key="1">
    <citation type="submission" date="2020-10" db="EMBL/GenBank/DDBJ databases">
        <title>Connecting structure to function with the recovery of over 1000 high-quality activated sludge metagenome-assembled genomes encoding full-length rRNA genes using long-read sequencing.</title>
        <authorList>
            <person name="Singleton C.M."/>
            <person name="Petriglieri F."/>
            <person name="Kristensen J.M."/>
            <person name="Kirkegaard R.H."/>
            <person name="Michaelsen T.Y."/>
            <person name="Andersen M.H."/>
            <person name="Karst S.M."/>
            <person name="Dueholm M.S."/>
            <person name="Nielsen P.H."/>
            <person name="Albertsen M."/>
        </authorList>
    </citation>
    <scope>NUCLEOTIDE SEQUENCE [LARGE SCALE GENOMIC DNA]</scope>
    <source>
        <strain evidence="13">OdNE_18-Q3-R46-58_MAXAC.008</strain>
    </source>
</reference>
<dbReference type="CDD" id="cd00146">
    <property type="entry name" value="PKD"/>
    <property type="match status" value="3"/>
</dbReference>
<dbReference type="GO" id="GO:0005886">
    <property type="term" value="C:plasma membrane"/>
    <property type="evidence" value="ECO:0007669"/>
    <property type="project" value="TreeGrafter"/>
</dbReference>
<dbReference type="InterPro" id="IPR011042">
    <property type="entry name" value="6-blade_b-propeller_TolB-like"/>
</dbReference>
<keyword evidence="4" id="KW-0677">Repeat</keyword>
<proteinExistence type="predicted"/>
<dbReference type="SMART" id="SM00754">
    <property type="entry name" value="CHRD"/>
    <property type="match status" value="1"/>
</dbReference>
<dbReference type="InterPro" id="IPR022409">
    <property type="entry name" value="PKD/Chitinase_dom"/>
</dbReference>
<organism evidence="13 14">
    <name type="scientific">Candidatus Geothrix odensensis</name>
    <dbReference type="NCBI Taxonomy" id="2954440"/>
    <lineage>
        <taxon>Bacteria</taxon>
        <taxon>Pseudomonadati</taxon>
        <taxon>Acidobacteriota</taxon>
        <taxon>Holophagae</taxon>
        <taxon>Holophagales</taxon>
        <taxon>Holophagaceae</taxon>
        <taxon>Geothrix</taxon>
    </lineage>
</organism>
<dbReference type="Pfam" id="PF07452">
    <property type="entry name" value="CHRD"/>
    <property type="match status" value="1"/>
</dbReference>
<evidence type="ECO:0000313" key="14">
    <source>
        <dbReference type="Proteomes" id="UP000709959"/>
    </source>
</evidence>
<dbReference type="InterPro" id="IPR013783">
    <property type="entry name" value="Ig-like_fold"/>
</dbReference>
<dbReference type="InterPro" id="IPR009056">
    <property type="entry name" value="Cyt_c-like_dom"/>
</dbReference>
<evidence type="ECO:0000256" key="6">
    <source>
        <dbReference type="ARBA" id="ARBA00023004"/>
    </source>
</evidence>
<dbReference type="InterPro" id="IPR000033">
    <property type="entry name" value="LDLR_classB_rpt"/>
</dbReference>
<comment type="subcellular location">
    <subcellularLocation>
        <location evidence="1">Membrane</location>
        <topology evidence="1">Multi-pass membrane protein</topology>
    </subcellularLocation>
</comment>
<sequence length="840" mass="83923">MKSRILGLSSLLGVALLTVPHLNCGKGSSQSAQPPASDPPAAAAPFTVTEVASGLARPTGLALGGANTLVVAQDSTNPLDASIARIDLRTGSLRVQGAEPAVRSGIAANHAGRLYWVDSNRGALMTQGAADSAPSVLHAGGMLPATALAVDSADRVYLAGTTSGGTAAVIVRGGAISAIPDPAGPEKTTLVAAASGDLYWTSSAAGLIYHRAPDGSGSVLVSGLQAPRGLALDASENLLYFTEVPTPGVAGTSGGRNTVNALDLASMTRTVIHSGDPQPSAVAVAPNGNVYWTSTSRGVIMAAVPSSASKAKAQFTATLSGAEAVPPVSTQATGQATFSLATGSSDDDDDHVSSGQALRYAISLTGIRNVRRVEIRQGQPGATGPLVATLSRGEDFGEDDDDDRDGRGFAVKGKLRPRNLKGPLARDWTGFTAALANGGLYLNVLTRAQPTGEVRGQILPVSGTPTNRPPAAAITAPSADVTIQAGQSVSFAGTASDPDGDAVSVLWTFGDGATSSMLSPGSHLFPMAGTYTVRLTATDAKGLVDPNPPTRTITVQASTGNRAPVGTITAPAGNVTVVAGQPVSFSGTATDPDGNAVTVLWAFGDGGTSTLLAPGNHVYSAAGTYTARFTATDSLGLADPNPPTRTITVQPAAVNQPPNAVITAPAANVSITAGQSVAFAGTASDPNGDPVTVLWSFGDGGTSTQLAPGNHVFAAAGTYTVTLTATDSMGLADPTPATRTITVTAVGTATTLTQVQTAIFTPLCTSCHGQNGDAGLNLSAGSAYGNLVNVAATTRSGLRVVPGNPGSSALVAQMAGGHRNLSAANQSLISAWISAGALNN</sequence>
<name>A0A936F3E6_9BACT</name>
<evidence type="ECO:0000256" key="5">
    <source>
        <dbReference type="ARBA" id="ARBA00022989"/>
    </source>
</evidence>
<dbReference type="PROSITE" id="PS51007">
    <property type="entry name" value="CYTC"/>
    <property type="match status" value="1"/>
</dbReference>
<dbReference type="GO" id="GO:0006816">
    <property type="term" value="P:calcium ion transport"/>
    <property type="evidence" value="ECO:0007669"/>
    <property type="project" value="TreeGrafter"/>
</dbReference>
<keyword evidence="2" id="KW-0812">Transmembrane</keyword>
<dbReference type="Gene3D" id="2.60.40.10">
    <property type="entry name" value="Immunoglobulins"/>
    <property type="match status" value="3"/>
</dbReference>
<evidence type="ECO:0000256" key="4">
    <source>
        <dbReference type="ARBA" id="ARBA00022737"/>
    </source>
</evidence>
<evidence type="ECO:0000259" key="10">
    <source>
        <dbReference type="PROSITE" id="PS50093"/>
    </source>
</evidence>
<dbReference type="InterPro" id="IPR000601">
    <property type="entry name" value="PKD_dom"/>
</dbReference>
<evidence type="ECO:0000256" key="7">
    <source>
        <dbReference type="ARBA" id="ARBA00023136"/>
    </source>
</evidence>
<dbReference type="GO" id="GO:0009055">
    <property type="term" value="F:electron transfer activity"/>
    <property type="evidence" value="ECO:0007669"/>
    <property type="project" value="InterPro"/>
</dbReference>
<evidence type="ECO:0000256" key="1">
    <source>
        <dbReference type="ARBA" id="ARBA00004141"/>
    </source>
</evidence>
<dbReference type="InterPro" id="IPR035986">
    <property type="entry name" value="PKD_dom_sf"/>
</dbReference>
<evidence type="ECO:0000259" key="11">
    <source>
        <dbReference type="PROSITE" id="PS50933"/>
    </source>
</evidence>
<dbReference type="Pfam" id="PF18911">
    <property type="entry name" value="PKD_4"/>
    <property type="match status" value="3"/>
</dbReference>
<dbReference type="Proteomes" id="UP000709959">
    <property type="component" value="Unassembled WGS sequence"/>
</dbReference>
<feature type="region of interest" description="Disordered" evidence="9">
    <location>
        <begin position="380"/>
        <end position="410"/>
    </location>
</feature>
<dbReference type="PANTHER" id="PTHR46730:SF4">
    <property type="entry name" value="POLYCYSTIC KIDNEY DISEASE PROTEIN 1-LIKE 1"/>
    <property type="match status" value="1"/>
</dbReference>
<dbReference type="InterPro" id="IPR010895">
    <property type="entry name" value="CHRD"/>
</dbReference>
<dbReference type="PROSITE" id="PS50933">
    <property type="entry name" value="CHRD"/>
    <property type="match status" value="1"/>
</dbReference>
<evidence type="ECO:0000256" key="8">
    <source>
        <dbReference type="PROSITE-ProRule" id="PRU00433"/>
    </source>
</evidence>
<feature type="domain" description="CHRD" evidence="11">
    <location>
        <begin position="311"/>
        <end position="463"/>
    </location>
</feature>
<evidence type="ECO:0000256" key="9">
    <source>
        <dbReference type="SAM" id="MobiDB-lite"/>
    </source>
</evidence>
<comment type="caution">
    <text evidence="13">The sequence shown here is derived from an EMBL/GenBank/DDBJ whole genome shotgun (WGS) entry which is preliminary data.</text>
</comment>
<evidence type="ECO:0000256" key="2">
    <source>
        <dbReference type="ARBA" id="ARBA00022692"/>
    </source>
</evidence>
<dbReference type="SUPFAM" id="SSF49299">
    <property type="entry name" value="PKD domain"/>
    <property type="match status" value="3"/>
</dbReference>
<dbReference type="SMART" id="SM00135">
    <property type="entry name" value="LY"/>
    <property type="match status" value="2"/>
</dbReference>
<accession>A0A936F3E6</accession>
<keyword evidence="5" id="KW-1133">Transmembrane helix</keyword>
<dbReference type="PROSITE" id="PS50093">
    <property type="entry name" value="PKD"/>
    <property type="match status" value="3"/>
</dbReference>
<dbReference type="SUPFAM" id="SSF101898">
    <property type="entry name" value="NHL repeat"/>
    <property type="match status" value="1"/>
</dbReference>
<dbReference type="GO" id="GO:0046872">
    <property type="term" value="F:metal ion binding"/>
    <property type="evidence" value="ECO:0007669"/>
    <property type="project" value="UniProtKB-KW"/>
</dbReference>
<dbReference type="EMBL" id="JADKCH010000017">
    <property type="protein sequence ID" value="MBK8573399.1"/>
    <property type="molecule type" value="Genomic_DNA"/>
</dbReference>
<dbReference type="SMART" id="SM00089">
    <property type="entry name" value="PKD"/>
    <property type="match status" value="3"/>
</dbReference>
<keyword evidence="8" id="KW-0349">Heme</keyword>
<feature type="domain" description="PKD" evidence="10">
    <location>
        <begin position="687"/>
        <end position="748"/>
    </location>
</feature>
<evidence type="ECO:0000313" key="13">
    <source>
        <dbReference type="EMBL" id="MBK8573399.1"/>
    </source>
</evidence>
<keyword evidence="6 8" id="KW-0408">Iron</keyword>
<evidence type="ECO:0000259" key="12">
    <source>
        <dbReference type="PROSITE" id="PS51007"/>
    </source>
</evidence>
<dbReference type="PANTHER" id="PTHR46730">
    <property type="entry name" value="POLYCYSTIN-1"/>
    <property type="match status" value="1"/>
</dbReference>
<evidence type="ECO:0000256" key="3">
    <source>
        <dbReference type="ARBA" id="ARBA00022723"/>
    </source>
</evidence>